<feature type="domain" description="Anti-sigma K factor RskA C-terminal" evidence="3">
    <location>
        <begin position="201"/>
        <end position="324"/>
    </location>
</feature>
<dbReference type="EMBL" id="BMMX01000001">
    <property type="protein sequence ID" value="GGK77464.1"/>
    <property type="molecule type" value="Genomic_DNA"/>
</dbReference>
<proteinExistence type="predicted"/>
<organism evidence="4 5">
    <name type="scientific">Mangrovihabitans endophyticus</name>
    <dbReference type="NCBI Taxonomy" id="1751298"/>
    <lineage>
        <taxon>Bacteria</taxon>
        <taxon>Bacillati</taxon>
        <taxon>Actinomycetota</taxon>
        <taxon>Actinomycetes</taxon>
        <taxon>Micromonosporales</taxon>
        <taxon>Micromonosporaceae</taxon>
        <taxon>Mangrovihabitans</taxon>
    </lineage>
</organism>
<protein>
    <recommendedName>
        <fullName evidence="3">Anti-sigma K factor RskA C-terminal domain-containing protein</fullName>
    </recommendedName>
</protein>
<reference evidence="4" key="1">
    <citation type="journal article" date="2014" name="Int. J. Syst. Evol. Microbiol.">
        <title>Complete genome sequence of Corynebacterium casei LMG S-19264T (=DSM 44701T), isolated from a smear-ripened cheese.</title>
        <authorList>
            <consortium name="US DOE Joint Genome Institute (JGI-PGF)"/>
            <person name="Walter F."/>
            <person name="Albersmeier A."/>
            <person name="Kalinowski J."/>
            <person name="Ruckert C."/>
        </authorList>
    </citation>
    <scope>NUCLEOTIDE SEQUENCE</scope>
    <source>
        <strain evidence="4">CGMCC 4.7299</strain>
    </source>
</reference>
<keyword evidence="5" id="KW-1185">Reference proteome</keyword>
<reference evidence="4" key="2">
    <citation type="submission" date="2020-09" db="EMBL/GenBank/DDBJ databases">
        <authorList>
            <person name="Sun Q."/>
            <person name="Zhou Y."/>
        </authorList>
    </citation>
    <scope>NUCLEOTIDE SEQUENCE</scope>
    <source>
        <strain evidence="4">CGMCC 4.7299</strain>
    </source>
</reference>
<feature type="transmembrane region" description="Helical" evidence="2">
    <location>
        <begin position="198"/>
        <end position="219"/>
    </location>
</feature>
<feature type="compositionally biased region" description="Basic and acidic residues" evidence="1">
    <location>
        <begin position="27"/>
        <end position="38"/>
    </location>
</feature>
<dbReference type="RefSeq" id="WP_189077721.1">
    <property type="nucleotide sequence ID" value="NZ_BMMX01000001.1"/>
</dbReference>
<evidence type="ECO:0000256" key="1">
    <source>
        <dbReference type="SAM" id="MobiDB-lite"/>
    </source>
</evidence>
<feature type="region of interest" description="Disordered" evidence="1">
    <location>
        <begin position="20"/>
        <end position="80"/>
    </location>
</feature>
<evidence type="ECO:0000256" key="2">
    <source>
        <dbReference type="SAM" id="Phobius"/>
    </source>
</evidence>
<evidence type="ECO:0000313" key="4">
    <source>
        <dbReference type="EMBL" id="GGK77464.1"/>
    </source>
</evidence>
<dbReference type="Proteomes" id="UP000656042">
    <property type="component" value="Unassembled WGS sequence"/>
</dbReference>
<gene>
    <name evidence="4" type="ORF">GCM10012284_09360</name>
</gene>
<dbReference type="Pfam" id="PF10099">
    <property type="entry name" value="RskA_C"/>
    <property type="match status" value="1"/>
</dbReference>
<feature type="compositionally biased region" description="Basic and acidic residues" evidence="1">
    <location>
        <begin position="64"/>
        <end position="80"/>
    </location>
</feature>
<dbReference type="AlphaFoldDB" id="A0A8J3BXQ8"/>
<evidence type="ECO:0000313" key="5">
    <source>
        <dbReference type="Proteomes" id="UP000656042"/>
    </source>
</evidence>
<keyword evidence="2" id="KW-0472">Membrane</keyword>
<accession>A0A8J3BXQ8</accession>
<evidence type="ECO:0000259" key="3">
    <source>
        <dbReference type="Pfam" id="PF10099"/>
    </source>
</evidence>
<dbReference type="InterPro" id="IPR018764">
    <property type="entry name" value="RskA_C"/>
</dbReference>
<feature type="compositionally biased region" description="Low complexity" evidence="1">
    <location>
        <begin position="144"/>
        <end position="162"/>
    </location>
</feature>
<feature type="region of interest" description="Disordered" evidence="1">
    <location>
        <begin position="123"/>
        <end position="174"/>
    </location>
</feature>
<keyword evidence="2" id="KW-0812">Transmembrane</keyword>
<sequence length="333" mass="34687">MNDDVERRARALEGALSRVVALAADGDAPRPGETRPEETQPEETQPEVVRPGETQPGETQPETVRPEGVRPEAVRAGEVGPAHERAVLARMSATLAHPGTWQQAPASLPASLLAEIRAAAGTASTEPLTAPAADAGPEADADLQADAGPAAGADPPAGTIPGSPAPPPDRETAAIKPTRPARNRWWLPAHWSFPRPGLGIAAALAAVVLVAVLVGNYLVQPSDPGRLVATVQLTGTSVAPGAHARVQGFERDAGWRLVVNADGLAPAPAGKYYQGWAVRGDEYVPLGTFHMHQPGQVELWSGVPLKKFNRIEVTEQRVGGGNAPGVLVMVGQM</sequence>
<dbReference type="GO" id="GO:0005886">
    <property type="term" value="C:plasma membrane"/>
    <property type="evidence" value="ECO:0007669"/>
    <property type="project" value="InterPro"/>
</dbReference>
<comment type="caution">
    <text evidence="4">The sequence shown here is derived from an EMBL/GenBank/DDBJ whole genome shotgun (WGS) entry which is preliminary data.</text>
</comment>
<keyword evidence="2" id="KW-1133">Transmembrane helix</keyword>
<name>A0A8J3BXQ8_9ACTN</name>